<keyword evidence="4" id="KW-1185">Reference proteome</keyword>
<dbReference type="GO" id="GO:0006508">
    <property type="term" value="P:proteolysis"/>
    <property type="evidence" value="ECO:0007669"/>
    <property type="project" value="InterPro"/>
</dbReference>
<reference evidence="3" key="1">
    <citation type="submission" date="2021-09" db="EMBL/GenBank/DDBJ databases">
        <title>Fulvivirga sp. isolated from coastal sediment.</title>
        <authorList>
            <person name="Yu H."/>
        </authorList>
    </citation>
    <scope>NUCLEOTIDE SEQUENCE</scope>
    <source>
        <strain evidence="3">1062</strain>
    </source>
</reference>
<dbReference type="Proteomes" id="UP001139409">
    <property type="component" value="Unassembled WGS sequence"/>
</dbReference>
<gene>
    <name evidence="3" type="ORF">LDX50_03210</name>
</gene>
<dbReference type="AlphaFoldDB" id="A0A9X1HKI8"/>
<evidence type="ECO:0000259" key="2">
    <source>
        <dbReference type="Pfam" id="PF00326"/>
    </source>
</evidence>
<evidence type="ECO:0000256" key="1">
    <source>
        <dbReference type="ARBA" id="ARBA00022801"/>
    </source>
</evidence>
<dbReference type="RefSeq" id="WP_225696968.1">
    <property type="nucleotide sequence ID" value="NZ_JAIXNE010000001.1"/>
</dbReference>
<dbReference type="Pfam" id="PF00326">
    <property type="entry name" value="Peptidase_S9"/>
    <property type="match status" value="1"/>
</dbReference>
<sequence length="287" mass="32904">MKLFKEVILKGSEHGRLFTVDISWKTTKSRKPVIVFVHGFKGFKDWGTFPKVADYFADNDYVFVKMNLSHNGVSPESPIDYDDLNAFSENTFTKELQDIRQVVDFIQSQNLPVPSDEADTNQIFMLGHSRGAAVALLHSSMDDRIRRVCGWGAVVDLESRWPEHLLKIWKQQGVMYIPNSRTGQDMPMKYDIVEDYFENRKSYHIPSALERIKAPVLLIHGTADETVPFGETSAVLKKLKNSEHIQFSIIDDANHVFGASHPYSQPELPEHTETMIHMTNRFFRTGK</sequence>
<organism evidence="3 4">
    <name type="scientific">Fulvivirga sedimenti</name>
    <dbReference type="NCBI Taxonomy" id="2879465"/>
    <lineage>
        <taxon>Bacteria</taxon>
        <taxon>Pseudomonadati</taxon>
        <taxon>Bacteroidota</taxon>
        <taxon>Cytophagia</taxon>
        <taxon>Cytophagales</taxon>
        <taxon>Fulvivirgaceae</taxon>
        <taxon>Fulvivirga</taxon>
    </lineage>
</organism>
<dbReference type="Gene3D" id="3.40.50.1820">
    <property type="entry name" value="alpha/beta hydrolase"/>
    <property type="match status" value="1"/>
</dbReference>
<evidence type="ECO:0000313" key="3">
    <source>
        <dbReference type="EMBL" id="MCA6073858.1"/>
    </source>
</evidence>
<accession>A0A9X1HKI8</accession>
<dbReference type="GO" id="GO:0052689">
    <property type="term" value="F:carboxylic ester hydrolase activity"/>
    <property type="evidence" value="ECO:0007669"/>
    <property type="project" value="UniProtKB-ARBA"/>
</dbReference>
<protein>
    <submittedName>
        <fullName evidence="3">Alpha/beta fold hydrolase</fullName>
    </submittedName>
</protein>
<name>A0A9X1HKI8_9BACT</name>
<dbReference type="EMBL" id="JAIXNE010000001">
    <property type="protein sequence ID" value="MCA6073858.1"/>
    <property type="molecule type" value="Genomic_DNA"/>
</dbReference>
<dbReference type="PANTHER" id="PTHR22946:SF9">
    <property type="entry name" value="POLYKETIDE TRANSFERASE AF380"/>
    <property type="match status" value="1"/>
</dbReference>
<evidence type="ECO:0000313" key="4">
    <source>
        <dbReference type="Proteomes" id="UP001139409"/>
    </source>
</evidence>
<keyword evidence="1 3" id="KW-0378">Hydrolase</keyword>
<proteinExistence type="predicted"/>
<dbReference type="PANTHER" id="PTHR22946">
    <property type="entry name" value="DIENELACTONE HYDROLASE DOMAIN-CONTAINING PROTEIN-RELATED"/>
    <property type="match status" value="1"/>
</dbReference>
<comment type="caution">
    <text evidence="3">The sequence shown here is derived from an EMBL/GenBank/DDBJ whole genome shotgun (WGS) entry which is preliminary data.</text>
</comment>
<dbReference type="InterPro" id="IPR001375">
    <property type="entry name" value="Peptidase_S9_cat"/>
</dbReference>
<dbReference type="InterPro" id="IPR050261">
    <property type="entry name" value="FrsA_esterase"/>
</dbReference>
<dbReference type="GO" id="GO:0008236">
    <property type="term" value="F:serine-type peptidase activity"/>
    <property type="evidence" value="ECO:0007669"/>
    <property type="project" value="InterPro"/>
</dbReference>
<dbReference type="InterPro" id="IPR029058">
    <property type="entry name" value="AB_hydrolase_fold"/>
</dbReference>
<feature type="domain" description="Peptidase S9 prolyl oligopeptidase catalytic" evidence="2">
    <location>
        <begin position="85"/>
        <end position="259"/>
    </location>
</feature>
<dbReference type="SUPFAM" id="SSF53474">
    <property type="entry name" value="alpha/beta-Hydrolases"/>
    <property type="match status" value="1"/>
</dbReference>